<organism evidence="1 2">
    <name type="scientific">Chryseobacterium ureilyticum</name>
    <dbReference type="NCBI Taxonomy" id="373668"/>
    <lineage>
        <taxon>Bacteria</taxon>
        <taxon>Pseudomonadati</taxon>
        <taxon>Bacteroidota</taxon>
        <taxon>Flavobacteriia</taxon>
        <taxon>Flavobacteriales</taxon>
        <taxon>Weeksellaceae</taxon>
        <taxon>Chryseobacterium group</taxon>
        <taxon>Chryseobacterium</taxon>
    </lineage>
</organism>
<name>A0A1N7MGP5_9FLAO</name>
<dbReference type="EMBL" id="FTOL01000002">
    <property type="protein sequence ID" value="SIS85324.1"/>
    <property type="molecule type" value="Genomic_DNA"/>
</dbReference>
<proteinExistence type="predicted"/>
<accession>A0A1N7MGP5</accession>
<keyword evidence="2" id="KW-1185">Reference proteome</keyword>
<dbReference type="AlphaFoldDB" id="A0A1N7MGP5"/>
<evidence type="ECO:0000313" key="1">
    <source>
        <dbReference type="EMBL" id="SIS85324.1"/>
    </source>
</evidence>
<sequence length="78" mass="9344">MLKFSLELLFIVCFFNLYNDLLVIFHAIERFVLSFGNGWFIFVRLIQIFDRNYEENLYILLFSLFVHNVSCTMGSNSF</sequence>
<dbReference type="STRING" id="373668.SAMN05421786_102578"/>
<protein>
    <submittedName>
        <fullName evidence="1">Uncharacterized protein</fullName>
    </submittedName>
</protein>
<evidence type="ECO:0000313" key="2">
    <source>
        <dbReference type="Proteomes" id="UP000186744"/>
    </source>
</evidence>
<reference evidence="2" key="1">
    <citation type="submission" date="2017-01" db="EMBL/GenBank/DDBJ databases">
        <authorList>
            <person name="Varghese N."/>
            <person name="Submissions S."/>
        </authorList>
    </citation>
    <scope>NUCLEOTIDE SEQUENCE [LARGE SCALE GENOMIC DNA]</scope>
    <source>
        <strain evidence="2">DSM 18017</strain>
    </source>
</reference>
<dbReference type="Proteomes" id="UP000186744">
    <property type="component" value="Unassembled WGS sequence"/>
</dbReference>
<gene>
    <name evidence="1" type="ORF">SAMN05421786_102578</name>
</gene>